<name>A0ABR7R460_9PROT</name>
<dbReference type="SUPFAM" id="SSF46894">
    <property type="entry name" value="C-terminal effector domain of the bipartite response regulators"/>
    <property type="match status" value="1"/>
</dbReference>
<evidence type="ECO:0000313" key="3">
    <source>
        <dbReference type="Proteomes" id="UP000603940"/>
    </source>
</evidence>
<dbReference type="Gene3D" id="1.10.10.10">
    <property type="entry name" value="Winged helix-like DNA-binding domain superfamily/Winged helix DNA-binding domain"/>
    <property type="match status" value="1"/>
</dbReference>
<organism evidence="2 3">
    <name type="scientific">Pseudoroseomonas ludipueritiae</name>
    <dbReference type="NCBI Taxonomy" id="198093"/>
    <lineage>
        <taxon>Bacteria</taxon>
        <taxon>Pseudomonadati</taxon>
        <taxon>Pseudomonadota</taxon>
        <taxon>Alphaproteobacteria</taxon>
        <taxon>Acetobacterales</taxon>
        <taxon>Acetobacteraceae</taxon>
        <taxon>Pseudoroseomonas</taxon>
    </lineage>
</organism>
<evidence type="ECO:0000313" key="2">
    <source>
        <dbReference type="EMBL" id="MBC9176516.1"/>
    </source>
</evidence>
<proteinExistence type="predicted"/>
<accession>A0ABR7R460</accession>
<sequence length="382" mass="41471">MPDNLADLIADLYDMATGGCPDGLGWQAVLDRMARLSGSQSGILHISTPAEQSEILGAYGCDSAMAEAYEAHFHRHDIFRIPFRSFQAGKLLLSQTYVADEDVARSEFHNDFLSRLVGNAFYNAGAYWELPGKQLLFLGMQRTRGAGPLSRQGADLLQQILPHLPRAIRLAERAGATREARGFGLDALDLLPSGVLVLEADRRVAFANRVAERLIQRAGMVSRPGGQIRLRLPEEDNRLAQLVRQATRRESGIPPLPGTMLCARDAGPGLQLALLVVPFQPRQHQRTEGSRPLALVLITDPPGQPGDLVGQIVQLFGLSPSEAEVAVALASGLSPEDIARERAVQVNTIRGQIKSAMLKTGTRRQGELIRLLLSLPRLAPGA</sequence>
<dbReference type="Proteomes" id="UP000603940">
    <property type="component" value="Unassembled WGS sequence"/>
</dbReference>
<dbReference type="InterPro" id="IPR016032">
    <property type="entry name" value="Sig_transdc_resp-reg_C-effctor"/>
</dbReference>
<gene>
    <name evidence="2" type="ORF">IBL25_06120</name>
</gene>
<dbReference type="InterPro" id="IPR000792">
    <property type="entry name" value="Tscrpt_reg_LuxR_C"/>
</dbReference>
<dbReference type="EMBL" id="JACTUZ010000014">
    <property type="protein sequence ID" value="MBC9176516.1"/>
    <property type="molecule type" value="Genomic_DNA"/>
</dbReference>
<protein>
    <submittedName>
        <fullName evidence="2">Helix-turn-helix transcriptional regulator</fullName>
    </submittedName>
</protein>
<evidence type="ECO:0000259" key="1">
    <source>
        <dbReference type="SMART" id="SM00421"/>
    </source>
</evidence>
<reference evidence="2 3" key="1">
    <citation type="journal article" date="2009" name="Int. J. Syst. Evol. Microbiol.">
        <title>Transfer of Teichococcus ludipueritiae and Muricoccus roseus to the genus Roseomonas, as Roseomonas ludipueritiae comb. nov. and Roseomonas rosea comb. nov., respectively, and emended description of the genus Roseomonas.</title>
        <authorList>
            <person name="Sanchez-Porro C."/>
            <person name="Gallego V."/>
            <person name="Busse H.J."/>
            <person name="Kampfer P."/>
            <person name="Ventosa A."/>
        </authorList>
    </citation>
    <scope>NUCLEOTIDE SEQUENCE [LARGE SCALE GENOMIC DNA]</scope>
    <source>
        <strain evidence="2 3">DSM 14915</strain>
    </source>
</reference>
<dbReference type="InterPro" id="IPR036388">
    <property type="entry name" value="WH-like_DNA-bd_sf"/>
</dbReference>
<dbReference type="SMART" id="SM00421">
    <property type="entry name" value="HTH_LUXR"/>
    <property type="match status" value="1"/>
</dbReference>
<comment type="caution">
    <text evidence="2">The sequence shown here is derived from an EMBL/GenBank/DDBJ whole genome shotgun (WGS) entry which is preliminary data.</text>
</comment>
<keyword evidence="3" id="KW-1185">Reference proteome</keyword>
<dbReference type="RefSeq" id="WP_187777671.1">
    <property type="nucleotide sequence ID" value="NZ_JACTUZ010000014.1"/>
</dbReference>
<feature type="domain" description="HTH luxR-type" evidence="1">
    <location>
        <begin position="315"/>
        <end position="372"/>
    </location>
</feature>